<dbReference type="InterPro" id="IPR025405">
    <property type="entry name" value="DUF4131"/>
</dbReference>
<dbReference type="eggNOG" id="COG0658">
    <property type="taxonomic scope" value="Bacteria"/>
</dbReference>
<dbReference type="PANTHER" id="PTHR30619:SF1">
    <property type="entry name" value="RECOMBINATION PROTEIN 2"/>
    <property type="match status" value="1"/>
</dbReference>
<evidence type="ECO:0000313" key="9">
    <source>
        <dbReference type="Proteomes" id="UP000066995"/>
    </source>
</evidence>
<name>W0Q9H0_9PAST</name>
<dbReference type="InterPro" id="IPR036866">
    <property type="entry name" value="RibonucZ/Hydroxyglut_hydro"/>
</dbReference>
<reference evidence="8 9" key="1">
    <citation type="submission" date="2013-12" db="EMBL/GenBank/DDBJ databases">
        <title>Annotation of the Mannheimia varigena USDA-ARS-USMARC-1296 complete genome.</title>
        <authorList>
            <person name="Harhay G.P."/>
            <person name="Clawson M.L."/>
            <person name="Murray R.W."/>
            <person name="Lubbers B.V."/>
            <person name="Heaton M.P."/>
            <person name="Chitko-Mckown C.G."/>
            <person name="Harhay D.M."/>
            <person name="Smith T.P.L."/>
        </authorList>
    </citation>
    <scope>NUCLEOTIDE SEQUENCE [LARGE SCALE GENOMIC DNA]</scope>
    <source>
        <strain evidence="8 9">USDA-ARS-USMARC-1296</strain>
    </source>
</reference>
<dbReference type="SMART" id="SM00849">
    <property type="entry name" value="Lactamase_B"/>
    <property type="match status" value="1"/>
</dbReference>
<evidence type="ECO:0000256" key="3">
    <source>
        <dbReference type="ARBA" id="ARBA00022692"/>
    </source>
</evidence>
<accession>W0Q9H0</accession>
<dbReference type="InterPro" id="IPR001279">
    <property type="entry name" value="Metallo-B-lactamas"/>
</dbReference>
<dbReference type="Pfam" id="PF13567">
    <property type="entry name" value="DUF4131"/>
    <property type="match status" value="1"/>
</dbReference>
<protein>
    <submittedName>
        <fullName evidence="8">Recombination protein 2</fullName>
    </submittedName>
</protein>
<feature type="transmembrane region" description="Helical" evidence="6">
    <location>
        <begin position="306"/>
        <end position="322"/>
    </location>
</feature>
<dbReference type="RefSeq" id="WP_025217251.1">
    <property type="nucleotide sequence ID" value="NZ_CP006943.1"/>
</dbReference>
<evidence type="ECO:0000256" key="4">
    <source>
        <dbReference type="ARBA" id="ARBA00022989"/>
    </source>
</evidence>
<dbReference type="NCBIfam" id="TIGR00361">
    <property type="entry name" value="ComEC_Rec2"/>
    <property type="match status" value="1"/>
</dbReference>
<keyword evidence="2" id="KW-1003">Cell membrane</keyword>
<dbReference type="OrthoDB" id="9761531at2"/>
<feature type="transmembrane region" description="Helical" evidence="6">
    <location>
        <begin position="393"/>
        <end position="419"/>
    </location>
</feature>
<evidence type="ECO:0000313" key="8">
    <source>
        <dbReference type="EMBL" id="AHG75529.1"/>
    </source>
</evidence>
<dbReference type="HOGENOM" id="CLU_010363_3_0_6"/>
<feature type="transmembrane region" description="Helical" evidence="6">
    <location>
        <begin position="46"/>
        <end position="65"/>
    </location>
</feature>
<dbReference type="AlphaFoldDB" id="W0Q9H0"/>
<feature type="transmembrane region" description="Helical" evidence="6">
    <location>
        <begin position="212"/>
        <end position="235"/>
    </location>
</feature>
<feature type="transmembrane region" description="Helical" evidence="6">
    <location>
        <begin position="328"/>
        <end position="344"/>
    </location>
</feature>
<dbReference type="PATRIC" id="fig|1433287.3.peg.1003"/>
<dbReference type="InterPro" id="IPR052159">
    <property type="entry name" value="Competence_DNA_uptake"/>
</dbReference>
<dbReference type="Pfam" id="PF03772">
    <property type="entry name" value="Competence"/>
    <property type="match status" value="1"/>
</dbReference>
<feature type="transmembrane region" description="Helical" evidence="6">
    <location>
        <begin position="431"/>
        <end position="448"/>
    </location>
</feature>
<evidence type="ECO:0000256" key="1">
    <source>
        <dbReference type="ARBA" id="ARBA00004651"/>
    </source>
</evidence>
<feature type="transmembrane region" description="Helical" evidence="6">
    <location>
        <begin position="12"/>
        <end position="40"/>
    </location>
</feature>
<dbReference type="Gene3D" id="3.60.15.10">
    <property type="entry name" value="Ribonuclease Z/Hydroxyacylglutathione hydrolase-like"/>
    <property type="match status" value="1"/>
</dbReference>
<dbReference type="InterPro" id="IPR004797">
    <property type="entry name" value="Competence_ComEC/Rec2"/>
</dbReference>
<gene>
    <name evidence="8" type="ORF">X808_10060</name>
</gene>
<dbReference type="Proteomes" id="UP000066995">
    <property type="component" value="Chromosome"/>
</dbReference>
<evidence type="ECO:0000256" key="5">
    <source>
        <dbReference type="ARBA" id="ARBA00023136"/>
    </source>
</evidence>
<feature type="transmembrane region" description="Helical" evidence="6">
    <location>
        <begin position="364"/>
        <end position="387"/>
    </location>
</feature>
<feature type="domain" description="Metallo-beta-lactamase" evidence="7">
    <location>
        <begin position="516"/>
        <end position="703"/>
    </location>
</feature>
<keyword evidence="5 6" id="KW-0472">Membrane</keyword>
<keyword evidence="3 6" id="KW-0812">Transmembrane</keyword>
<dbReference type="NCBIfam" id="TIGR00360">
    <property type="entry name" value="ComEC_N-term"/>
    <property type="match status" value="1"/>
</dbReference>
<dbReference type="GO" id="GO:0030420">
    <property type="term" value="P:establishment of competence for transformation"/>
    <property type="evidence" value="ECO:0007669"/>
    <property type="project" value="InterPro"/>
</dbReference>
<dbReference type="STRING" id="1433287.X808_10060"/>
<feature type="transmembrane region" description="Helical" evidence="6">
    <location>
        <begin position="454"/>
        <end position="471"/>
    </location>
</feature>
<evidence type="ECO:0000259" key="7">
    <source>
        <dbReference type="SMART" id="SM00849"/>
    </source>
</evidence>
<sequence>MNLDRFCILLTLLHLPILFLPKAFLISGILVGSIVIFIAAFYRSQLIALLGIFLCIGYFQIIQIVKNAENLTASKAKVEFEITQILKQIDYQNAIAKLENGDKIYLNWQAEQPLVLNQHYRADLTLRPISARSNIGNFDRQKWYFAQHISGTATVKKAEKLETETKPFRTKWLKRVKTQISELPTQGLILALAFGERAWLKSSHWETFQKTATAHLIAISGLHIALAMAFGFYFAKGVQWLLLASHILFLQAVGFSHLFTKIFGFIFAFGYSYLAGFSVPTVRALFAISLVLLCQFGRRHYTPWQFWWRVVALLIVLDPLTLLSDSFWLSILAVASLIFWYQFFPLSRFISSETCKKLAKFNRLLLSLLHLQIGIWLIFSPIQLYFFQGISPFALIANLLIVPLYSFLLVPLILFSLLSDNLFSTWQLADWLSQGSLALLAPFTNFWWDLSYWQQWQLLSVNLLILLLIYCKAYALAYLKCLQAVVTVLLFNLSFYLELLLLQPKTEWITFDVGQGLAMALIYEGNKAVIYDSGASWQSADGSVNSMAKNELLPYFIRRGISVEAIFLSHDDNDHSGGMDELLKTYPNAKFISSSRTAYQDRQPEPCIKGQQWQFGQWQLKAMYPEKIVEKAKNQDSCVILVKNDRLQILLTGDSGAEQERQFASEVGKVDFLQVGHHGSKSSTSETLLSSTQPQVAIISTGRWNPWQLPNKQVMERLERRNIKVFNTAETGMIRIKFKQANFKIEQARGEYSPWYRGFIK</sequence>
<comment type="subcellular location">
    <subcellularLocation>
        <location evidence="1">Cell membrane</location>
        <topology evidence="1">Multi-pass membrane protein</topology>
    </subcellularLocation>
</comment>
<dbReference type="eggNOG" id="COG2333">
    <property type="taxonomic scope" value="Bacteria"/>
</dbReference>
<feature type="transmembrane region" description="Helical" evidence="6">
    <location>
        <begin position="247"/>
        <end position="267"/>
    </location>
</feature>
<evidence type="ECO:0000256" key="2">
    <source>
        <dbReference type="ARBA" id="ARBA00022475"/>
    </source>
</evidence>
<evidence type="ECO:0000256" key="6">
    <source>
        <dbReference type="SAM" id="Phobius"/>
    </source>
</evidence>
<dbReference type="InterPro" id="IPR035681">
    <property type="entry name" value="ComA-like_MBL"/>
</dbReference>
<feature type="transmembrane region" description="Helical" evidence="6">
    <location>
        <begin position="273"/>
        <end position="294"/>
    </location>
</feature>
<keyword evidence="4 6" id="KW-1133">Transmembrane helix</keyword>
<feature type="transmembrane region" description="Helical" evidence="6">
    <location>
        <begin position="478"/>
        <end position="497"/>
    </location>
</feature>
<dbReference type="PANTHER" id="PTHR30619">
    <property type="entry name" value="DNA INTERNALIZATION/COMPETENCE PROTEIN COMEC/REC2"/>
    <property type="match status" value="1"/>
</dbReference>
<dbReference type="KEGG" id="mvi:X808_10060"/>
<keyword evidence="9" id="KW-1185">Reference proteome</keyword>
<dbReference type="GO" id="GO:0005886">
    <property type="term" value="C:plasma membrane"/>
    <property type="evidence" value="ECO:0007669"/>
    <property type="project" value="UniProtKB-SubCell"/>
</dbReference>
<dbReference type="CDD" id="cd07731">
    <property type="entry name" value="ComA-like_MBL-fold"/>
    <property type="match status" value="1"/>
</dbReference>
<organism evidence="8 9">
    <name type="scientific">Mannheimia varigena USDA-ARS-USMARC-1296</name>
    <dbReference type="NCBI Taxonomy" id="1433287"/>
    <lineage>
        <taxon>Bacteria</taxon>
        <taxon>Pseudomonadati</taxon>
        <taxon>Pseudomonadota</taxon>
        <taxon>Gammaproteobacteria</taxon>
        <taxon>Pasteurellales</taxon>
        <taxon>Pasteurellaceae</taxon>
        <taxon>Mannheimia</taxon>
    </lineage>
</organism>
<dbReference type="Pfam" id="PF00753">
    <property type="entry name" value="Lactamase_B"/>
    <property type="match status" value="1"/>
</dbReference>
<dbReference type="EMBL" id="CP006943">
    <property type="protein sequence ID" value="AHG75529.1"/>
    <property type="molecule type" value="Genomic_DNA"/>
</dbReference>
<proteinExistence type="predicted"/>
<dbReference type="SUPFAM" id="SSF56281">
    <property type="entry name" value="Metallo-hydrolase/oxidoreductase"/>
    <property type="match status" value="1"/>
</dbReference>
<dbReference type="InterPro" id="IPR004477">
    <property type="entry name" value="ComEC_N"/>
</dbReference>